<evidence type="ECO:0000256" key="2">
    <source>
        <dbReference type="ARBA" id="ARBA00022723"/>
    </source>
</evidence>
<reference evidence="5 6" key="1">
    <citation type="submission" date="2019-01" db="EMBL/GenBank/DDBJ databases">
        <title>Lactibacter flavus gen. nov., sp. nov., a novel bacterium of the family Propionibacteriaceae isolated from raw milk and dairy products.</title>
        <authorList>
            <person name="Huptas C."/>
            <person name="Wenning M."/>
            <person name="Breitenwieser F."/>
            <person name="Doll E."/>
            <person name="Von Neubeck M."/>
            <person name="Busse H.-J."/>
            <person name="Scherer S."/>
        </authorList>
    </citation>
    <scope>NUCLEOTIDE SEQUENCE [LARGE SCALE GENOMIC DNA]</scope>
    <source>
        <strain evidence="5 6">KCTC 33808</strain>
    </source>
</reference>
<proteinExistence type="predicted"/>
<keyword evidence="3" id="KW-0408">Iron</keyword>
<evidence type="ECO:0000313" key="5">
    <source>
        <dbReference type="EMBL" id="TBT82716.1"/>
    </source>
</evidence>
<dbReference type="InterPro" id="IPR039994">
    <property type="entry name" value="NO66-like"/>
</dbReference>
<keyword evidence="6" id="KW-1185">Reference proteome</keyword>
<protein>
    <submittedName>
        <fullName evidence="5">Cupin</fullName>
    </submittedName>
</protein>
<dbReference type="Proteomes" id="UP000292373">
    <property type="component" value="Unassembled WGS sequence"/>
</dbReference>
<dbReference type="EMBL" id="SDMQ01000018">
    <property type="protein sequence ID" value="TBT82716.1"/>
    <property type="molecule type" value="Genomic_DNA"/>
</dbReference>
<dbReference type="SUPFAM" id="SSF51197">
    <property type="entry name" value="Clavaminate synthase-like"/>
    <property type="match status" value="1"/>
</dbReference>
<organism evidence="5 6">
    <name type="scientific">Propioniciclava sinopodophylli</name>
    <dbReference type="NCBI Taxonomy" id="1837344"/>
    <lineage>
        <taxon>Bacteria</taxon>
        <taxon>Bacillati</taxon>
        <taxon>Actinomycetota</taxon>
        <taxon>Actinomycetes</taxon>
        <taxon>Propionibacteriales</taxon>
        <taxon>Propionibacteriaceae</taxon>
        <taxon>Propioniciclava</taxon>
    </lineage>
</organism>
<feature type="domain" description="JmjC" evidence="4">
    <location>
        <begin position="125"/>
        <end position="165"/>
    </location>
</feature>
<dbReference type="GO" id="GO:0046872">
    <property type="term" value="F:metal ion binding"/>
    <property type="evidence" value="ECO:0007669"/>
    <property type="project" value="UniProtKB-KW"/>
</dbReference>
<evidence type="ECO:0000256" key="3">
    <source>
        <dbReference type="ARBA" id="ARBA00023004"/>
    </source>
</evidence>
<accession>A0A4Q9KAU6</accession>
<evidence type="ECO:0000256" key="1">
    <source>
        <dbReference type="ARBA" id="ARBA00001954"/>
    </source>
</evidence>
<sequence>MDHLALLSGDPATFLREVWGRRTLVHEADTETLASLFSLEAADDLITTRSLRTPQVRLAQDGKVLDQSRYTRHATIAGQAMTGLLDARKVLALFEGGATIVFQGLQRYHEPLRLLVRDLERQIGHPCQANAYLTPPGSQGFALHSDTHDVFTFQTHGTKQWEVHDNEGARPVHMRPGTCMYLPTGTPHMARTGADTASLHVTVGINQFVWSEVLRDVVNRAIEADADLREHLPAGLFADPDALATALRERLAHVAGLLGQVDADAEVDRLETIFGTRRQPVLAGALLDVLDVRHLAADTRLRRRPGSQATLRTRGETLELLLGDRRLTLPARVGPAVRSVLDAGVLTPADVQGLDEAGALTLCRRLVREGLLEVVR</sequence>
<dbReference type="Gene3D" id="2.60.120.650">
    <property type="entry name" value="Cupin"/>
    <property type="match status" value="1"/>
</dbReference>
<name>A0A4Q9KAU6_9ACTN</name>
<dbReference type="InterPro" id="IPR003347">
    <property type="entry name" value="JmjC_dom"/>
</dbReference>
<evidence type="ECO:0000313" key="6">
    <source>
        <dbReference type="Proteomes" id="UP000292373"/>
    </source>
</evidence>
<comment type="cofactor">
    <cofactor evidence="1">
        <name>Fe(2+)</name>
        <dbReference type="ChEBI" id="CHEBI:29033"/>
    </cofactor>
</comment>
<dbReference type="AlphaFoldDB" id="A0A4Q9KAU6"/>
<dbReference type="OrthoDB" id="9764016at2"/>
<evidence type="ECO:0000259" key="4">
    <source>
        <dbReference type="Pfam" id="PF08007"/>
    </source>
</evidence>
<dbReference type="PANTHER" id="PTHR13096">
    <property type="entry name" value="MINA53 MYC INDUCED NUCLEAR ANTIGEN"/>
    <property type="match status" value="1"/>
</dbReference>
<gene>
    <name evidence="5" type="ORF">ET989_13555</name>
</gene>
<dbReference type="PANTHER" id="PTHR13096:SF8">
    <property type="entry name" value="RIBOSOMAL OXYGENASE 1"/>
    <property type="match status" value="1"/>
</dbReference>
<dbReference type="Pfam" id="PF08007">
    <property type="entry name" value="JmjC_2"/>
    <property type="match status" value="1"/>
</dbReference>
<comment type="caution">
    <text evidence="5">The sequence shown here is derived from an EMBL/GenBank/DDBJ whole genome shotgun (WGS) entry which is preliminary data.</text>
</comment>
<dbReference type="RefSeq" id="WP_131169879.1">
    <property type="nucleotide sequence ID" value="NZ_SDMQ01000018.1"/>
</dbReference>
<keyword evidence="2" id="KW-0479">Metal-binding</keyword>